<organism evidence="7 8">
    <name type="scientific">Rotaria socialis</name>
    <dbReference type="NCBI Taxonomy" id="392032"/>
    <lineage>
        <taxon>Eukaryota</taxon>
        <taxon>Metazoa</taxon>
        <taxon>Spiralia</taxon>
        <taxon>Gnathifera</taxon>
        <taxon>Rotifera</taxon>
        <taxon>Eurotatoria</taxon>
        <taxon>Bdelloidea</taxon>
        <taxon>Philodinida</taxon>
        <taxon>Philodinidae</taxon>
        <taxon>Rotaria</taxon>
    </lineage>
</organism>
<name>A0A822DG18_9BILA</name>
<dbReference type="Proteomes" id="UP000663848">
    <property type="component" value="Unassembled WGS sequence"/>
</dbReference>
<dbReference type="EMBL" id="CAJOBR010059750">
    <property type="protein sequence ID" value="CAF5069752.1"/>
    <property type="molecule type" value="Genomic_DNA"/>
</dbReference>
<evidence type="ECO:0000256" key="4">
    <source>
        <dbReference type="ARBA" id="ARBA00023033"/>
    </source>
</evidence>
<dbReference type="InterPro" id="IPR002938">
    <property type="entry name" value="FAD-bd"/>
</dbReference>
<dbReference type="Gene3D" id="3.50.50.60">
    <property type="entry name" value="FAD/NAD(P)-binding domain"/>
    <property type="match status" value="1"/>
</dbReference>
<sequence>KCSDWHSPIPEMIERTQPDLLMGIPAFDRDLVPMSDPKLNGTQIVLVGDAAHPMSPFKGQGANQALLDAVELADIIAQNSQDLHSAIS</sequence>
<evidence type="ECO:0000256" key="2">
    <source>
        <dbReference type="ARBA" id="ARBA00022827"/>
    </source>
</evidence>
<dbReference type="PANTHER" id="PTHR46972:SF1">
    <property type="entry name" value="FAD DEPENDENT OXIDOREDUCTASE DOMAIN-CONTAINING PROTEIN"/>
    <property type="match status" value="1"/>
</dbReference>
<dbReference type="Pfam" id="PF01494">
    <property type="entry name" value="FAD_binding_3"/>
    <property type="match status" value="1"/>
</dbReference>
<evidence type="ECO:0000256" key="3">
    <source>
        <dbReference type="ARBA" id="ARBA00023002"/>
    </source>
</evidence>
<dbReference type="EMBL" id="CAJOBR010059832">
    <property type="protein sequence ID" value="CAF5069928.1"/>
    <property type="molecule type" value="Genomic_DNA"/>
</dbReference>
<reference evidence="7" key="1">
    <citation type="submission" date="2021-02" db="EMBL/GenBank/DDBJ databases">
        <authorList>
            <person name="Nowell W R."/>
        </authorList>
    </citation>
    <scope>NUCLEOTIDE SEQUENCE</scope>
</reference>
<evidence type="ECO:0000313" key="6">
    <source>
        <dbReference type="EMBL" id="CAF5069752.1"/>
    </source>
</evidence>
<feature type="domain" description="FAD-binding" evidence="5">
    <location>
        <begin position="43"/>
        <end position="78"/>
    </location>
</feature>
<dbReference type="InterPro" id="IPR036188">
    <property type="entry name" value="FAD/NAD-bd_sf"/>
</dbReference>
<evidence type="ECO:0000256" key="1">
    <source>
        <dbReference type="ARBA" id="ARBA00022630"/>
    </source>
</evidence>
<keyword evidence="4" id="KW-0503">Monooxygenase</keyword>
<comment type="caution">
    <text evidence="7">The sequence shown here is derived from an EMBL/GenBank/DDBJ whole genome shotgun (WGS) entry which is preliminary data.</text>
</comment>
<gene>
    <name evidence="6" type="ORF">QYT958_LOCUS43162</name>
    <name evidence="7" type="ORF">QYT958_LOCUS43176</name>
</gene>
<proteinExistence type="predicted"/>
<dbReference type="GO" id="GO:0004497">
    <property type="term" value="F:monooxygenase activity"/>
    <property type="evidence" value="ECO:0007669"/>
    <property type="project" value="UniProtKB-KW"/>
</dbReference>
<accession>A0A822DG18</accession>
<evidence type="ECO:0000259" key="5">
    <source>
        <dbReference type="Pfam" id="PF01494"/>
    </source>
</evidence>
<protein>
    <recommendedName>
        <fullName evidence="5">FAD-binding domain-containing protein</fullName>
    </recommendedName>
</protein>
<dbReference type="SUPFAM" id="SSF51905">
    <property type="entry name" value="FAD/NAD(P)-binding domain"/>
    <property type="match status" value="1"/>
</dbReference>
<dbReference type="PRINTS" id="PR00420">
    <property type="entry name" value="RNGMNOXGNASE"/>
</dbReference>
<dbReference type="AlphaFoldDB" id="A0A822DG18"/>
<keyword evidence="1" id="KW-0285">Flavoprotein</keyword>
<evidence type="ECO:0000313" key="7">
    <source>
        <dbReference type="EMBL" id="CAF5069928.1"/>
    </source>
</evidence>
<keyword evidence="3" id="KW-0560">Oxidoreductase</keyword>
<dbReference type="PANTHER" id="PTHR46972">
    <property type="entry name" value="MONOOXYGENASE ASQM-RELATED"/>
    <property type="match status" value="1"/>
</dbReference>
<evidence type="ECO:0000313" key="8">
    <source>
        <dbReference type="Proteomes" id="UP000663848"/>
    </source>
</evidence>
<feature type="non-terminal residue" evidence="7">
    <location>
        <position position="1"/>
    </location>
</feature>
<feature type="non-terminal residue" evidence="7">
    <location>
        <position position="88"/>
    </location>
</feature>
<keyword evidence="2" id="KW-0274">FAD</keyword>
<dbReference type="GO" id="GO:0071949">
    <property type="term" value="F:FAD binding"/>
    <property type="evidence" value="ECO:0007669"/>
    <property type="project" value="InterPro"/>
</dbReference>